<accession>A0A383BBY4</accession>
<evidence type="ECO:0000256" key="2">
    <source>
        <dbReference type="ARBA" id="ARBA00022679"/>
    </source>
</evidence>
<dbReference type="GO" id="GO:0016740">
    <property type="term" value="F:transferase activity"/>
    <property type="evidence" value="ECO:0007669"/>
    <property type="project" value="UniProtKB-KW"/>
</dbReference>
<proteinExistence type="predicted"/>
<comment type="cofactor">
    <cofactor evidence="1">
        <name>pyridoxal 5'-phosphate</name>
        <dbReference type="ChEBI" id="CHEBI:597326"/>
    </cofactor>
</comment>
<dbReference type="InterPro" id="IPR015424">
    <property type="entry name" value="PyrdxlP-dep_Trfase"/>
</dbReference>
<feature type="non-terminal residue" evidence="3">
    <location>
        <position position="125"/>
    </location>
</feature>
<evidence type="ECO:0000313" key="3">
    <source>
        <dbReference type="EMBL" id="SVE16948.1"/>
    </source>
</evidence>
<dbReference type="Gene3D" id="3.40.640.10">
    <property type="entry name" value="Type I PLP-dependent aspartate aminotransferase-like (Major domain)"/>
    <property type="match status" value="1"/>
</dbReference>
<sequence>MDIPVVQSVDRTSVLWKGVKYLFFGGYDYHRHSSHPKVISAFQQAAKEFGINSGGSLWTTGTHPLHKKLEKEICGFVDSEAVALFPSCYLANQALIQYFSGNNYDIFYPENSHPSLKPVINAQSF</sequence>
<dbReference type="SUPFAM" id="SSF53383">
    <property type="entry name" value="PLP-dependent transferases"/>
    <property type="match status" value="1"/>
</dbReference>
<keyword evidence="2" id="KW-0808">Transferase</keyword>
<protein>
    <submittedName>
        <fullName evidence="3">Uncharacterized protein</fullName>
    </submittedName>
</protein>
<dbReference type="InterPro" id="IPR050087">
    <property type="entry name" value="AON_synthase_class-II"/>
</dbReference>
<name>A0A383BBY4_9ZZZZ</name>
<organism evidence="3">
    <name type="scientific">marine metagenome</name>
    <dbReference type="NCBI Taxonomy" id="408172"/>
    <lineage>
        <taxon>unclassified sequences</taxon>
        <taxon>metagenomes</taxon>
        <taxon>ecological metagenomes</taxon>
    </lineage>
</organism>
<evidence type="ECO:0000256" key="1">
    <source>
        <dbReference type="ARBA" id="ARBA00001933"/>
    </source>
</evidence>
<dbReference type="PANTHER" id="PTHR13693">
    <property type="entry name" value="CLASS II AMINOTRANSFERASE/8-AMINO-7-OXONONANOATE SYNTHASE"/>
    <property type="match status" value="1"/>
</dbReference>
<gene>
    <name evidence="3" type="ORF">METZ01_LOCUS469802</name>
</gene>
<dbReference type="AlphaFoldDB" id="A0A383BBY4"/>
<dbReference type="InterPro" id="IPR015421">
    <property type="entry name" value="PyrdxlP-dep_Trfase_major"/>
</dbReference>
<reference evidence="3" key="1">
    <citation type="submission" date="2018-05" db="EMBL/GenBank/DDBJ databases">
        <authorList>
            <person name="Lanie J.A."/>
            <person name="Ng W.-L."/>
            <person name="Kazmierczak K.M."/>
            <person name="Andrzejewski T.M."/>
            <person name="Davidsen T.M."/>
            <person name="Wayne K.J."/>
            <person name="Tettelin H."/>
            <person name="Glass J.I."/>
            <person name="Rusch D."/>
            <person name="Podicherti R."/>
            <person name="Tsui H.-C.T."/>
            <person name="Winkler M.E."/>
        </authorList>
    </citation>
    <scope>NUCLEOTIDE SEQUENCE</scope>
</reference>
<dbReference type="EMBL" id="UINC01198819">
    <property type="protein sequence ID" value="SVE16948.1"/>
    <property type="molecule type" value="Genomic_DNA"/>
</dbReference>